<dbReference type="PIRSF" id="PIRSF000139">
    <property type="entry name" value="Glc_ox_4Fe-4S"/>
    <property type="match status" value="1"/>
</dbReference>
<evidence type="ECO:0000259" key="7">
    <source>
        <dbReference type="PROSITE" id="PS51379"/>
    </source>
</evidence>
<evidence type="ECO:0000256" key="4">
    <source>
        <dbReference type="ARBA" id="ARBA00023004"/>
    </source>
</evidence>
<protein>
    <recommendedName>
        <fullName evidence="6">Glycolate oxidase iron-sulfur subunit</fullName>
        <ecNumber evidence="6">1.1.99.14</ecNumber>
    </recommendedName>
</protein>
<evidence type="ECO:0000256" key="6">
    <source>
        <dbReference type="PIRNR" id="PIRNR000139"/>
    </source>
</evidence>
<keyword evidence="3" id="KW-0677">Repeat</keyword>
<comment type="catalytic activity">
    <reaction evidence="6">
        <text>(R)-lactate + A = pyruvate + AH2</text>
        <dbReference type="Rhea" id="RHEA:15089"/>
        <dbReference type="ChEBI" id="CHEBI:13193"/>
        <dbReference type="ChEBI" id="CHEBI:15361"/>
        <dbReference type="ChEBI" id="CHEBI:16004"/>
        <dbReference type="ChEBI" id="CHEBI:17499"/>
    </reaction>
</comment>
<comment type="function">
    <text evidence="6">Component of a complex that catalyzes the oxidation of glycolate to glyoxylate.</text>
</comment>
<keyword evidence="6" id="KW-0813">Transport</keyword>
<comment type="cofactor">
    <cofactor evidence="6">
        <name>[4Fe-4S] cluster</name>
        <dbReference type="ChEBI" id="CHEBI:49883"/>
    </cofactor>
    <text evidence="6">Binds 2 [4Fe-4S] clusters.</text>
</comment>
<dbReference type="GO" id="GO:0051539">
    <property type="term" value="F:4 iron, 4 sulfur cluster binding"/>
    <property type="evidence" value="ECO:0007669"/>
    <property type="project" value="UniProtKB-UniRule"/>
</dbReference>
<dbReference type="GO" id="GO:0019154">
    <property type="term" value="F:glycolate dehydrogenase activity"/>
    <property type="evidence" value="ECO:0007669"/>
    <property type="project" value="UniProtKB-EC"/>
</dbReference>
<keyword evidence="9" id="KW-1185">Reference proteome</keyword>
<dbReference type="AlphaFoldDB" id="A0A7W7RE19"/>
<dbReference type="GO" id="GO:0046872">
    <property type="term" value="F:metal ion binding"/>
    <property type="evidence" value="ECO:0007669"/>
    <property type="project" value="UniProtKB-UniRule"/>
</dbReference>
<keyword evidence="6" id="KW-0249">Electron transport</keyword>
<dbReference type="Proteomes" id="UP000523007">
    <property type="component" value="Unassembled WGS sequence"/>
</dbReference>
<keyword evidence="4 6" id="KW-0408">Iron</keyword>
<dbReference type="PANTHER" id="PTHR32479">
    <property type="entry name" value="GLYCOLATE OXIDASE IRON-SULFUR SUBUNIT"/>
    <property type="match status" value="1"/>
</dbReference>
<dbReference type="Pfam" id="PF13183">
    <property type="entry name" value="Fer4_8"/>
    <property type="match status" value="1"/>
</dbReference>
<sequence>MSDGTATGDATGADPQRSFNELLSDCVHCGFCLPTCPTYVLWGEEMDSPRGRIHLMGQVHSEDVLNEAAVQAFDNCLGCLACVSSCPSGVAYDALIETTRTRVEHEHERRPTERLLRTAIFSLFPYRRRLALMRGPLRAYQASGLSRLVKRSGLLERISPSLATMERVAPPMRSAPSLPERVPAVGRPRAVVGMLTGCVQGAFFPQVNTATARVLASEGCDVVVPRGQGCCGALSAHSGRSEEAAGFARTTIETFERAGVDTIVVNSAGCGATMKHYARVLAEDGASADWSQRAEALSAKVMDLSEFLDDLGPQAERHPLPVRTAYHDACHLSHGQGVTGAPRRLLGGIPEIDLVDIPNPDICCGSAGVYNLLRPEPASELGERKSSDVRSTGAELLVAGNPGCSLQIASAVGRSGGSISVAHTAQILDASIRGLPASALTGDTAREDGS</sequence>
<keyword evidence="1 6" id="KW-0004">4Fe-4S</keyword>
<dbReference type="Pfam" id="PF02754">
    <property type="entry name" value="CCG"/>
    <property type="match status" value="2"/>
</dbReference>
<comment type="caution">
    <text evidence="8">The sequence shown here is derived from an EMBL/GenBank/DDBJ whole genome shotgun (WGS) entry which is preliminary data.</text>
</comment>
<dbReference type="Gene3D" id="1.10.1060.10">
    <property type="entry name" value="Alpha-helical ferredoxin"/>
    <property type="match status" value="1"/>
</dbReference>
<evidence type="ECO:0000256" key="3">
    <source>
        <dbReference type="ARBA" id="ARBA00022737"/>
    </source>
</evidence>
<dbReference type="InterPro" id="IPR012257">
    <property type="entry name" value="Glc_ox_4Fe-4S"/>
</dbReference>
<dbReference type="InterPro" id="IPR009051">
    <property type="entry name" value="Helical_ferredxn"/>
</dbReference>
<feature type="domain" description="4Fe-4S ferredoxin-type" evidence="7">
    <location>
        <begin position="66"/>
        <end position="90"/>
    </location>
</feature>
<dbReference type="InterPro" id="IPR017896">
    <property type="entry name" value="4Fe4S_Fe-S-bd"/>
</dbReference>
<comment type="catalytic activity">
    <reaction evidence="6">
        <text>glycolate + A = glyoxylate + AH2</text>
        <dbReference type="Rhea" id="RHEA:21264"/>
        <dbReference type="ChEBI" id="CHEBI:13193"/>
        <dbReference type="ChEBI" id="CHEBI:17499"/>
        <dbReference type="ChEBI" id="CHEBI:29805"/>
        <dbReference type="ChEBI" id="CHEBI:36655"/>
        <dbReference type="EC" id="1.1.99.14"/>
    </reaction>
</comment>
<reference evidence="8 9" key="1">
    <citation type="submission" date="2020-08" db="EMBL/GenBank/DDBJ databases">
        <title>Sequencing the genomes of 1000 actinobacteria strains.</title>
        <authorList>
            <person name="Klenk H.-P."/>
        </authorList>
    </citation>
    <scope>NUCLEOTIDE SEQUENCE [LARGE SCALE GENOMIC DNA]</scope>
    <source>
        <strain evidence="8 9">DSM 102030</strain>
    </source>
</reference>
<evidence type="ECO:0000256" key="2">
    <source>
        <dbReference type="ARBA" id="ARBA00022723"/>
    </source>
</evidence>
<name>A0A7W7RE19_9ACTN</name>
<evidence type="ECO:0000256" key="5">
    <source>
        <dbReference type="ARBA" id="ARBA00023014"/>
    </source>
</evidence>
<evidence type="ECO:0000256" key="1">
    <source>
        <dbReference type="ARBA" id="ARBA00022485"/>
    </source>
</evidence>
<feature type="domain" description="4Fe-4S ferredoxin-type" evidence="7">
    <location>
        <begin position="15"/>
        <end position="46"/>
    </location>
</feature>
<accession>A0A7W7RE19</accession>
<dbReference type="PROSITE" id="PS00198">
    <property type="entry name" value="4FE4S_FER_1"/>
    <property type="match status" value="2"/>
</dbReference>
<dbReference type="PROSITE" id="PS51379">
    <property type="entry name" value="4FE4S_FER_2"/>
    <property type="match status" value="2"/>
</dbReference>
<keyword evidence="5 6" id="KW-0411">Iron-sulfur</keyword>
<dbReference type="InterPro" id="IPR004017">
    <property type="entry name" value="Cys_rich_dom"/>
</dbReference>
<gene>
    <name evidence="8" type="ORF">F4561_001093</name>
</gene>
<proteinExistence type="predicted"/>
<organism evidence="8 9">
    <name type="scientific">Lipingzhangella halophila</name>
    <dbReference type="NCBI Taxonomy" id="1783352"/>
    <lineage>
        <taxon>Bacteria</taxon>
        <taxon>Bacillati</taxon>
        <taxon>Actinomycetota</taxon>
        <taxon>Actinomycetes</taxon>
        <taxon>Streptosporangiales</taxon>
        <taxon>Nocardiopsidaceae</taxon>
        <taxon>Lipingzhangella</taxon>
    </lineage>
</organism>
<dbReference type="EMBL" id="JACHJT010000001">
    <property type="protein sequence ID" value="MBB4930273.1"/>
    <property type="molecule type" value="Genomic_DNA"/>
</dbReference>
<dbReference type="SUPFAM" id="SSF54862">
    <property type="entry name" value="4Fe-4S ferredoxins"/>
    <property type="match status" value="1"/>
</dbReference>
<dbReference type="EC" id="1.1.99.14" evidence="6"/>
<dbReference type="RefSeq" id="WP_184575351.1">
    <property type="nucleotide sequence ID" value="NZ_JACHJT010000001.1"/>
</dbReference>
<evidence type="ECO:0000313" key="9">
    <source>
        <dbReference type="Proteomes" id="UP000523007"/>
    </source>
</evidence>
<dbReference type="InterPro" id="IPR017900">
    <property type="entry name" value="4Fe4S_Fe_S_CS"/>
</dbReference>
<keyword evidence="2 6" id="KW-0479">Metal-binding</keyword>
<dbReference type="PANTHER" id="PTHR32479:SF17">
    <property type="entry name" value="GLYCOLATE OXIDASE IRON-SULFUR SUBUNIT"/>
    <property type="match status" value="1"/>
</dbReference>
<evidence type="ECO:0000313" key="8">
    <source>
        <dbReference type="EMBL" id="MBB4930273.1"/>
    </source>
</evidence>